<dbReference type="EMBL" id="JH413801">
    <property type="protein sequence ID" value="EHL32285.1"/>
    <property type="molecule type" value="Genomic_DNA"/>
</dbReference>
<organism evidence="1 2">
    <name type="scientific">Legionella drancourtii LLAP12</name>
    <dbReference type="NCBI Taxonomy" id="658187"/>
    <lineage>
        <taxon>Bacteria</taxon>
        <taxon>Pseudomonadati</taxon>
        <taxon>Pseudomonadota</taxon>
        <taxon>Gammaproteobacteria</taxon>
        <taxon>Legionellales</taxon>
        <taxon>Legionellaceae</taxon>
        <taxon>Legionella</taxon>
    </lineage>
</organism>
<keyword evidence="2" id="KW-1185">Reference proteome</keyword>
<dbReference type="Proteomes" id="UP000002770">
    <property type="component" value="Unassembled WGS sequence"/>
</dbReference>
<dbReference type="Gene3D" id="3.90.180.10">
    <property type="entry name" value="Medium-chain alcohol dehydrogenases, catalytic domain"/>
    <property type="match status" value="1"/>
</dbReference>
<dbReference type="HOGENOM" id="CLU_2916928_0_0_6"/>
<dbReference type="InParanoid" id="G9EKD4"/>
<gene>
    <name evidence="1" type="ORF">LDG_5659</name>
</gene>
<dbReference type="InterPro" id="IPR011032">
    <property type="entry name" value="GroES-like_sf"/>
</dbReference>
<dbReference type="AlphaFoldDB" id="G9EKD4"/>
<accession>G9EKD4</accession>
<evidence type="ECO:0000313" key="2">
    <source>
        <dbReference type="Proteomes" id="UP000002770"/>
    </source>
</evidence>
<dbReference type="eggNOG" id="COG0604">
    <property type="taxonomic scope" value="Bacteria"/>
</dbReference>
<dbReference type="STRING" id="658187.LDG_5659"/>
<dbReference type="SUPFAM" id="SSF50129">
    <property type="entry name" value="GroES-like"/>
    <property type="match status" value="1"/>
</dbReference>
<evidence type="ECO:0000313" key="1">
    <source>
        <dbReference type="EMBL" id="EHL32285.1"/>
    </source>
</evidence>
<reference evidence="1 2" key="1">
    <citation type="journal article" date="2011" name="BMC Genomics">
        <title>Insight into cross-talk between intra-amoebal pathogens.</title>
        <authorList>
            <person name="Gimenez G."/>
            <person name="Bertelli C."/>
            <person name="Moliner C."/>
            <person name="Robert C."/>
            <person name="Raoult D."/>
            <person name="Fournier P.E."/>
            <person name="Greub G."/>
        </authorList>
    </citation>
    <scope>NUCLEOTIDE SEQUENCE [LARGE SCALE GENOMIC DNA]</scope>
    <source>
        <strain evidence="1 2">LLAP12</strain>
    </source>
</reference>
<proteinExistence type="predicted"/>
<sequence>MEDGSRVYFCFPSHPFGSMVEYSVVNKEACIPLPDDLDDVVAASIANAAMSSWGHWCIVLT</sequence>
<protein>
    <submittedName>
        <fullName evidence="1">Uncharacterized protein</fullName>
    </submittedName>
</protein>
<name>G9EKD4_9GAMM</name>